<dbReference type="GO" id="GO:0005737">
    <property type="term" value="C:cytoplasm"/>
    <property type="evidence" value="ECO:0007669"/>
    <property type="project" value="TreeGrafter"/>
</dbReference>
<dbReference type="PROSITE" id="PS00108">
    <property type="entry name" value="PROTEIN_KINASE_ST"/>
    <property type="match status" value="1"/>
</dbReference>
<evidence type="ECO:0000313" key="13">
    <source>
        <dbReference type="EMBL" id="CAG7728557.1"/>
    </source>
</evidence>
<evidence type="ECO:0000256" key="8">
    <source>
        <dbReference type="ARBA" id="ARBA00047811"/>
    </source>
</evidence>
<evidence type="ECO:0000256" key="10">
    <source>
        <dbReference type="PROSITE-ProRule" id="PRU10141"/>
    </source>
</evidence>
<evidence type="ECO:0000256" key="4">
    <source>
        <dbReference type="ARBA" id="ARBA00022679"/>
    </source>
</evidence>
<dbReference type="GO" id="GO:0000307">
    <property type="term" value="C:cyclin-dependent protein kinase holoenzyme complex"/>
    <property type="evidence" value="ECO:0007669"/>
    <property type="project" value="TreeGrafter"/>
</dbReference>
<evidence type="ECO:0000256" key="2">
    <source>
        <dbReference type="ARBA" id="ARBA00012425"/>
    </source>
</evidence>
<comment type="caution">
    <text evidence="13">The sequence shown here is derived from an EMBL/GenBank/DDBJ whole genome shotgun (WGS) entry which is preliminary data.</text>
</comment>
<dbReference type="GO" id="GO:0004693">
    <property type="term" value="F:cyclin-dependent protein serine/threonine kinase activity"/>
    <property type="evidence" value="ECO:0007669"/>
    <property type="project" value="UniProtKB-EC"/>
</dbReference>
<evidence type="ECO:0000256" key="1">
    <source>
        <dbReference type="ARBA" id="ARBA00006485"/>
    </source>
</evidence>
<comment type="similarity">
    <text evidence="1">Belongs to the protein kinase superfamily. CMGC Ser/Thr protein kinase family. CDC2/CDKX subfamily.</text>
</comment>
<dbReference type="PROSITE" id="PS00107">
    <property type="entry name" value="PROTEIN_KINASE_ATP"/>
    <property type="match status" value="1"/>
</dbReference>
<dbReference type="FunFam" id="1.10.510.10:FF:000624">
    <property type="entry name" value="Mitogen-activated protein kinase"/>
    <property type="match status" value="1"/>
</dbReference>
<comment type="catalytic activity">
    <reaction evidence="8">
        <text>L-threonyl-[protein] + ATP = O-phospho-L-threonyl-[protein] + ADP + H(+)</text>
        <dbReference type="Rhea" id="RHEA:46608"/>
        <dbReference type="Rhea" id="RHEA-COMP:11060"/>
        <dbReference type="Rhea" id="RHEA-COMP:11605"/>
        <dbReference type="ChEBI" id="CHEBI:15378"/>
        <dbReference type="ChEBI" id="CHEBI:30013"/>
        <dbReference type="ChEBI" id="CHEBI:30616"/>
        <dbReference type="ChEBI" id="CHEBI:61977"/>
        <dbReference type="ChEBI" id="CHEBI:456216"/>
        <dbReference type="EC" id="2.7.11.22"/>
    </reaction>
</comment>
<evidence type="ECO:0000256" key="6">
    <source>
        <dbReference type="ARBA" id="ARBA00022777"/>
    </source>
</evidence>
<dbReference type="AlphaFoldDB" id="A0A8J2K206"/>
<dbReference type="InterPro" id="IPR000719">
    <property type="entry name" value="Prot_kinase_dom"/>
</dbReference>
<evidence type="ECO:0000256" key="7">
    <source>
        <dbReference type="ARBA" id="ARBA00022840"/>
    </source>
</evidence>
<dbReference type="InterPro" id="IPR050108">
    <property type="entry name" value="CDK"/>
</dbReference>
<reference evidence="13" key="1">
    <citation type="submission" date="2021-06" db="EMBL/GenBank/DDBJ databases">
        <authorList>
            <person name="Hodson N. C."/>
            <person name="Mongue J. A."/>
            <person name="Jaron S. K."/>
        </authorList>
    </citation>
    <scope>NUCLEOTIDE SEQUENCE</scope>
</reference>
<dbReference type="GO" id="GO:0030332">
    <property type="term" value="F:cyclin binding"/>
    <property type="evidence" value="ECO:0007669"/>
    <property type="project" value="TreeGrafter"/>
</dbReference>
<proteinExistence type="inferred from homology"/>
<evidence type="ECO:0000259" key="12">
    <source>
        <dbReference type="PROSITE" id="PS50011"/>
    </source>
</evidence>
<evidence type="ECO:0000256" key="3">
    <source>
        <dbReference type="ARBA" id="ARBA00022527"/>
    </source>
</evidence>
<dbReference type="GO" id="GO:0005634">
    <property type="term" value="C:nucleus"/>
    <property type="evidence" value="ECO:0007669"/>
    <property type="project" value="TreeGrafter"/>
</dbReference>
<accession>A0A8J2K206</accession>
<dbReference type="FunFam" id="3.30.200.20:FF:000124">
    <property type="entry name" value="Cyclin-dependent kinase 4"/>
    <property type="match status" value="1"/>
</dbReference>
<dbReference type="EMBL" id="CAJVCH010165075">
    <property type="protein sequence ID" value="CAG7728557.1"/>
    <property type="molecule type" value="Genomic_DNA"/>
</dbReference>
<dbReference type="OrthoDB" id="1732493at2759"/>
<evidence type="ECO:0000256" key="5">
    <source>
        <dbReference type="ARBA" id="ARBA00022741"/>
    </source>
</evidence>
<dbReference type="EC" id="2.7.11.22" evidence="2"/>
<dbReference type="PANTHER" id="PTHR24056:SF472">
    <property type="entry name" value="CYCLIN-DEPENDENT KINASE 4, ISOFORM A"/>
    <property type="match status" value="1"/>
</dbReference>
<name>A0A8J2K206_9HEXA</name>
<evidence type="ECO:0000256" key="9">
    <source>
        <dbReference type="ARBA" id="ARBA00048367"/>
    </source>
</evidence>
<evidence type="ECO:0000256" key="11">
    <source>
        <dbReference type="RuleBase" id="RU000304"/>
    </source>
</evidence>
<dbReference type="Proteomes" id="UP000708208">
    <property type="component" value="Unassembled WGS sequence"/>
</dbReference>
<dbReference type="GO" id="GO:0005524">
    <property type="term" value="F:ATP binding"/>
    <property type="evidence" value="ECO:0007669"/>
    <property type="project" value="UniProtKB-UniRule"/>
</dbReference>
<dbReference type="InterPro" id="IPR017441">
    <property type="entry name" value="Protein_kinase_ATP_BS"/>
</dbReference>
<comment type="catalytic activity">
    <reaction evidence="9">
        <text>L-seryl-[protein] + ATP = O-phospho-L-seryl-[protein] + ADP + H(+)</text>
        <dbReference type="Rhea" id="RHEA:17989"/>
        <dbReference type="Rhea" id="RHEA-COMP:9863"/>
        <dbReference type="Rhea" id="RHEA-COMP:11604"/>
        <dbReference type="ChEBI" id="CHEBI:15378"/>
        <dbReference type="ChEBI" id="CHEBI:29999"/>
        <dbReference type="ChEBI" id="CHEBI:30616"/>
        <dbReference type="ChEBI" id="CHEBI:83421"/>
        <dbReference type="ChEBI" id="CHEBI:456216"/>
        <dbReference type="EC" id="2.7.11.22"/>
    </reaction>
</comment>
<keyword evidence="3 11" id="KW-0723">Serine/threonine-protein kinase</keyword>
<dbReference type="SMART" id="SM00220">
    <property type="entry name" value="S_TKc"/>
    <property type="match status" value="1"/>
</dbReference>
<sequence length="350" mass="40058">MRTDFPDPDYYATDFPRSQTAVYKEEAIIGNGAYGTVYKARDINNPSDYVALKKVRIPLNEDGVPVSILREISLIRQLDKFQHPNIVRFLDVCHGPRHGGESNFTLFLVFEYVERDLAKFIQITPKDELTSKIKNILFQILCGVDFLHSQRIIHRDLKPQNLLISRSGQVKLADFGLAKIYDFTMRLTSVVVTLWYRSPEVLLGSSYGSPLDLWAVGCIFAELYRRKALFPGESERDQLEKIFDVIGTPSDEEWPSEARVLPQSFTPRICRNWDLVVPGICPLGKDLLSRLLVFNPRDRITAKDALQHAFFEGLSVPPIEFRKTLSPSSEPSQPHRDQEVHLPKLARIFQ</sequence>
<feature type="binding site" evidence="10">
    <location>
        <position position="53"/>
    </location>
    <ligand>
        <name>ATP</name>
        <dbReference type="ChEBI" id="CHEBI:30616"/>
    </ligand>
</feature>
<feature type="domain" description="Protein kinase" evidence="12">
    <location>
        <begin position="23"/>
        <end position="311"/>
    </location>
</feature>
<keyword evidence="7 10" id="KW-0067">ATP-binding</keyword>
<keyword evidence="4" id="KW-0808">Transferase</keyword>
<dbReference type="GO" id="GO:0010468">
    <property type="term" value="P:regulation of gene expression"/>
    <property type="evidence" value="ECO:0007669"/>
    <property type="project" value="TreeGrafter"/>
</dbReference>
<organism evidence="13 14">
    <name type="scientific">Allacma fusca</name>
    <dbReference type="NCBI Taxonomy" id="39272"/>
    <lineage>
        <taxon>Eukaryota</taxon>
        <taxon>Metazoa</taxon>
        <taxon>Ecdysozoa</taxon>
        <taxon>Arthropoda</taxon>
        <taxon>Hexapoda</taxon>
        <taxon>Collembola</taxon>
        <taxon>Symphypleona</taxon>
        <taxon>Sminthuridae</taxon>
        <taxon>Allacma</taxon>
    </lineage>
</organism>
<dbReference type="PANTHER" id="PTHR24056">
    <property type="entry name" value="CELL DIVISION PROTEIN KINASE"/>
    <property type="match status" value="1"/>
</dbReference>
<dbReference type="PROSITE" id="PS50011">
    <property type="entry name" value="PROTEIN_KINASE_DOM"/>
    <property type="match status" value="1"/>
</dbReference>
<keyword evidence="14" id="KW-1185">Reference proteome</keyword>
<keyword evidence="6" id="KW-0418">Kinase</keyword>
<protein>
    <recommendedName>
        <fullName evidence="2">cyclin-dependent kinase</fullName>
        <ecNumber evidence="2">2.7.11.22</ecNumber>
    </recommendedName>
</protein>
<dbReference type="GO" id="GO:0010389">
    <property type="term" value="P:regulation of G2/M transition of mitotic cell cycle"/>
    <property type="evidence" value="ECO:0007669"/>
    <property type="project" value="TreeGrafter"/>
</dbReference>
<dbReference type="Pfam" id="PF00069">
    <property type="entry name" value="Pkinase"/>
    <property type="match status" value="1"/>
</dbReference>
<evidence type="ECO:0000313" key="14">
    <source>
        <dbReference type="Proteomes" id="UP000708208"/>
    </source>
</evidence>
<keyword evidence="5 10" id="KW-0547">Nucleotide-binding</keyword>
<dbReference type="GO" id="GO:0000082">
    <property type="term" value="P:G1/S transition of mitotic cell cycle"/>
    <property type="evidence" value="ECO:0007669"/>
    <property type="project" value="TreeGrafter"/>
</dbReference>
<gene>
    <name evidence="13" type="ORF">AFUS01_LOCUS17326</name>
</gene>
<dbReference type="InterPro" id="IPR008271">
    <property type="entry name" value="Ser/Thr_kinase_AS"/>
</dbReference>
<dbReference type="GO" id="GO:0007165">
    <property type="term" value="P:signal transduction"/>
    <property type="evidence" value="ECO:0007669"/>
    <property type="project" value="TreeGrafter"/>
</dbReference>